<evidence type="ECO:0000256" key="1">
    <source>
        <dbReference type="SAM" id="MobiDB-lite"/>
    </source>
</evidence>
<feature type="region of interest" description="Disordered" evidence="1">
    <location>
        <begin position="139"/>
        <end position="169"/>
    </location>
</feature>
<organism evidence="3 4">
    <name type="scientific">Arachis hypogaea</name>
    <name type="common">Peanut</name>
    <dbReference type="NCBI Taxonomy" id="3818"/>
    <lineage>
        <taxon>Eukaryota</taxon>
        <taxon>Viridiplantae</taxon>
        <taxon>Streptophyta</taxon>
        <taxon>Embryophyta</taxon>
        <taxon>Tracheophyta</taxon>
        <taxon>Spermatophyta</taxon>
        <taxon>Magnoliopsida</taxon>
        <taxon>eudicotyledons</taxon>
        <taxon>Gunneridae</taxon>
        <taxon>Pentapetalae</taxon>
        <taxon>rosids</taxon>
        <taxon>fabids</taxon>
        <taxon>Fabales</taxon>
        <taxon>Fabaceae</taxon>
        <taxon>Papilionoideae</taxon>
        <taxon>50 kb inversion clade</taxon>
        <taxon>dalbergioids sensu lato</taxon>
        <taxon>Dalbergieae</taxon>
        <taxon>Pterocarpus clade</taxon>
        <taxon>Arachis</taxon>
    </lineage>
</organism>
<dbReference type="STRING" id="3818.A0A445DD06"/>
<dbReference type="EMBL" id="SDMP01000004">
    <property type="protein sequence ID" value="RYR61068.1"/>
    <property type="molecule type" value="Genomic_DNA"/>
</dbReference>
<feature type="region of interest" description="Disordered" evidence="1">
    <location>
        <begin position="251"/>
        <end position="283"/>
    </location>
</feature>
<dbReference type="SMART" id="SM00717">
    <property type="entry name" value="SANT"/>
    <property type="match status" value="1"/>
</dbReference>
<dbReference type="Gene3D" id="1.10.10.60">
    <property type="entry name" value="Homeodomain-like"/>
    <property type="match status" value="1"/>
</dbReference>
<dbReference type="Proteomes" id="UP000289738">
    <property type="component" value="Chromosome A04"/>
</dbReference>
<feature type="region of interest" description="Disordered" evidence="1">
    <location>
        <begin position="451"/>
        <end position="495"/>
    </location>
</feature>
<proteinExistence type="predicted"/>
<protein>
    <recommendedName>
        <fullName evidence="2">Myb-like domain-containing protein</fullName>
    </recommendedName>
</protein>
<dbReference type="PANTHER" id="PTHR46410:SF1">
    <property type="entry name" value="AT-RICH INTERACTIVE DOMAIN-CONTAINING PROTEIN 1"/>
    <property type="match status" value="1"/>
</dbReference>
<keyword evidence="4" id="KW-1185">Reference proteome</keyword>
<dbReference type="AlphaFoldDB" id="A0A445DD06"/>
<accession>A0A445DD06</accession>
<gene>
    <name evidence="3" type="ORF">Ahy_A04g018172</name>
</gene>
<dbReference type="CDD" id="cd00167">
    <property type="entry name" value="SANT"/>
    <property type="match status" value="1"/>
</dbReference>
<comment type="caution">
    <text evidence="3">The sequence shown here is derived from an EMBL/GenBank/DDBJ whole genome shotgun (WGS) entry which is preliminary data.</text>
</comment>
<reference evidence="3 4" key="1">
    <citation type="submission" date="2019-01" db="EMBL/GenBank/DDBJ databases">
        <title>Sequencing of cultivated peanut Arachis hypogaea provides insights into genome evolution and oil improvement.</title>
        <authorList>
            <person name="Chen X."/>
        </authorList>
    </citation>
    <scope>NUCLEOTIDE SEQUENCE [LARGE SCALE GENOMIC DNA]</scope>
    <source>
        <strain evidence="4">cv. Fuhuasheng</strain>
        <tissue evidence="3">Leaves</tissue>
    </source>
</reference>
<evidence type="ECO:0000259" key="2">
    <source>
        <dbReference type="SMART" id="SM00717"/>
    </source>
</evidence>
<dbReference type="Pfam" id="PF00249">
    <property type="entry name" value="Myb_DNA-binding"/>
    <property type="match status" value="1"/>
</dbReference>
<name>A0A445DD06_ARAHY</name>
<evidence type="ECO:0000313" key="4">
    <source>
        <dbReference type="Proteomes" id="UP000289738"/>
    </source>
</evidence>
<feature type="domain" description="Myb-like" evidence="2">
    <location>
        <begin position="390"/>
        <end position="443"/>
    </location>
</feature>
<dbReference type="InterPro" id="IPR001005">
    <property type="entry name" value="SANT/Myb"/>
</dbReference>
<sequence>MHLSKYLSTLETWLKNISHSEFFPECGLVFGRVCFGWLMELQADILLDVCSEEEAGDSIESVCDLLDGRKLCRTNRVRCLNPELSGSKKIVDLNSLDRKTNVASVGNLCSRNYAMDRLNNLNGSKTSVADISDAVNSMTGVSDGGKRCDSGDEDSVNKGSSGRKRKRESMSEMLHWILDRAENPCDPAMGSMPEKSKWKSYGSEEIWKQALLLREAVYLKSDHPSWQGQRMHPCMYDDQVGANYNLRERLKTDKKSTSGDGSSHAGGTEGGSERSPTPHSSAEKWSLDVPATMPIPIGPAHQAEVPEWTGMAVESDSKWFGNQIWPAAKVNTNLIERDPIGAGRKDSCGCQFQGSVECIQFHVAQKRAKLKLELGDAFYMWNLHKTGEDVRRLWTEDEEKKFKDVVKANPLSHETCFWEQIFKSFPTKSREDLVSYYFNVFLLQRRGYQNRNTPNDINSDDDEAEYGPLKNSFGHNTDNPRTTLLSPKKPKTKGR</sequence>
<dbReference type="PANTHER" id="PTHR46410">
    <property type="entry name" value="AT-RICH INTERACTIVE DOMAIN-CONTAINING PROTEIN 2"/>
    <property type="match status" value="1"/>
</dbReference>
<evidence type="ECO:0000313" key="3">
    <source>
        <dbReference type="EMBL" id="RYR61068.1"/>
    </source>
</evidence>